<dbReference type="GO" id="GO:0004016">
    <property type="term" value="F:adenylate cyclase activity"/>
    <property type="evidence" value="ECO:0007669"/>
    <property type="project" value="UniProtKB-ARBA"/>
</dbReference>
<dbReference type="EMBL" id="QYRP01000002">
    <property type="protein sequence ID" value="RJS46830.1"/>
    <property type="molecule type" value="Genomic_DNA"/>
</dbReference>
<dbReference type="OrthoDB" id="5476461at2"/>
<sequence length="514" mass="54063">MRERIVRWLYRRCGSSANYWAVMAVAQGASSVFVAVVTVVLAATFFDPPLTEVVVVALVGSVLTMLAIGAATMRVRPMLVRFVAWRAEPDPSHEETAEIWADATTGTWRTFRRSSGIVNLLAVLPATAVAWWQWDTGLPGALAMLVACVIPAFYGTVVSYSVGELLSRPIVDEIAARLPDEVPFRSGGLSLARRIKFALPAYTTTAAMLSVGLLGHADGARSLAITALVSGVVGVLLATELTVLVGDAVTGQVHSMREQLVRVRGGDLSARTLVSTGDELGELAHDFNLMARGLQEREEIRTAFGTYMDRSVVDLILSGDVAPEGVEVTVSILFCDVRGFTSYAEQASAPEVIATLNDMFTAIVPVVEKHGGHVDKFLGDGMLAVFGTPRPLADHADRAFAAACEIVDVVSLGSSGLSVGAGVNTGVVVAGPLGGAGRLNFSVIGDAVNVAARVEAATRQTGDDVLITSATRAALHGEWDLVSRGGIELKGKAAPVELFAPQVRSHVGAPALPQ</sequence>
<keyword evidence="8" id="KW-1185">Reference proteome</keyword>
<comment type="caution">
    <text evidence="7">The sequence shown here is derived from an EMBL/GenBank/DDBJ whole genome shotgun (WGS) entry which is preliminary data.</text>
</comment>
<name>A0A3A5HFU3_9ACTN</name>
<dbReference type="InterPro" id="IPR001054">
    <property type="entry name" value="A/G_cyclase"/>
</dbReference>
<keyword evidence="2 4" id="KW-0812">Transmembrane</keyword>
<dbReference type="InterPro" id="IPR050697">
    <property type="entry name" value="Adenylyl/Guanylyl_Cyclase_3/4"/>
</dbReference>
<dbReference type="GO" id="GO:0009190">
    <property type="term" value="P:cyclic nucleotide biosynthetic process"/>
    <property type="evidence" value="ECO:0007669"/>
    <property type="project" value="InterPro"/>
</dbReference>
<feature type="domain" description="HAMP" evidence="6">
    <location>
        <begin position="247"/>
        <end position="299"/>
    </location>
</feature>
<proteinExistence type="inferred from homology"/>
<evidence type="ECO:0000256" key="2">
    <source>
        <dbReference type="ARBA" id="ARBA00022692"/>
    </source>
</evidence>
<evidence type="ECO:0000259" key="5">
    <source>
        <dbReference type="PROSITE" id="PS50125"/>
    </source>
</evidence>
<dbReference type="SMART" id="SM00304">
    <property type="entry name" value="HAMP"/>
    <property type="match status" value="1"/>
</dbReference>
<dbReference type="GO" id="GO:0016020">
    <property type="term" value="C:membrane"/>
    <property type="evidence" value="ECO:0007669"/>
    <property type="project" value="InterPro"/>
</dbReference>
<evidence type="ECO:0000256" key="1">
    <source>
        <dbReference type="ARBA" id="ARBA00005381"/>
    </source>
</evidence>
<dbReference type="SMART" id="SM00044">
    <property type="entry name" value="CYCc"/>
    <property type="match status" value="1"/>
</dbReference>
<keyword evidence="4" id="KW-0472">Membrane</keyword>
<accession>A0A3A5HFU3</accession>
<evidence type="ECO:0000313" key="8">
    <source>
        <dbReference type="Proteomes" id="UP000276542"/>
    </source>
</evidence>
<dbReference type="PROSITE" id="PS50125">
    <property type="entry name" value="GUANYLATE_CYCLASE_2"/>
    <property type="match status" value="1"/>
</dbReference>
<dbReference type="SUPFAM" id="SSF158472">
    <property type="entry name" value="HAMP domain-like"/>
    <property type="match status" value="1"/>
</dbReference>
<dbReference type="InterPro" id="IPR003660">
    <property type="entry name" value="HAMP_dom"/>
</dbReference>
<dbReference type="Pfam" id="PF00211">
    <property type="entry name" value="Guanylate_cyc"/>
    <property type="match status" value="1"/>
</dbReference>
<gene>
    <name evidence="7" type="ORF">D4739_11810</name>
</gene>
<feature type="transmembrane region" description="Helical" evidence="4">
    <location>
        <begin position="20"/>
        <end position="46"/>
    </location>
</feature>
<protein>
    <submittedName>
        <fullName evidence="7">Adenylate/guanylate cyclase domain-containing protein</fullName>
    </submittedName>
</protein>
<dbReference type="Proteomes" id="UP000276542">
    <property type="component" value="Unassembled WGS sequence"/>
</dbReference>
<feature type="transmembrane region" description="Helical" evidence="4">
    <location>
        <begin position="140"/>
        <end position="160"/>
    </location>
</feature>
<feature type="transmembrane region" description="Helical" evidence="4">
    <location>
        <begin position="117"/>
        <end position="134"/>
    </location>
</feature>
<dbReference type="GO" id="GO:0035556">
    <property type="term" value="P:intracellular signal transduction"/>
    <property type="evidence" value="ECO:0007669"/>
    <property type="project" value="InterPro"/>
</dbReference>
<dbReference type="AlphaFoldDB" id="A0A3A5HFU3"/>
<feature type="domain" description="Guanylate cyclase" evidence="5">
    <location>
        <begin position="331"/>
        <end position="455"/>
    </location>
</feature>
<dbReference type="PANTHER" id="PTHR43081">
    <property type="entry name" value="ADENYLATE CYCLASE, TERMINAL-DIFFERENTIATION SPECIFIC-RELATED"/>
    <property type="match status" value="1"/>
</dbReference>
<evidence type="ECO:0000256" key="4">
    <source>
        <dbReference type="SAM" id="Phobius"/>
    </source>
</evidence>
<dbReference type="Pfam" id="PF00672">
    <property type="entry name" value="HAMP"/>
    <property type="match status" value="1"/>
</dbReference>
<organism evidence="7 8">
    <name type="scientific">Nocardioides cavernaquae</name>
    <dbReference type="NCBI Taxonomy" id="2321396"/>
    <lineage>
        <taxon>Bacteria</taxon>
        <taxon>Bacillati</taxon>
        <taxon>Actinomycetota</taxon>
        <taxon>Actinomycetes</taxon>
        <taxon>Propionibacteriales</taxon>
        <taxon>Nocardioidaceae</taxon>
        <taxon>Nocardioides</taxon>
    </lineage>
</organism>
<evidence type="ECO:0000256" key="3">
    <source>
        <dbReference type="ARBA" id="ARBA00022989"/>
    </source>
</evidence>
<dbReference type="CDD" id="cd07302">
    <property type="entry name" value="CHD"/>
    <property type="match status" value="1"/>
</dbReference>
<comment type="similarity">
    <text evidence="1">Belongs to the adenylyl cyclase class-3 family.</text>
</comment>
<dbReference type="PANTHER" id="PTHR43081:SF1">
    <property type="entry name" value="ADENYLATE CYCLASE, TERMINAL-DIFFERENTIATION SPECIFIC"/>
    <property type="match status" value="1"/>
</dbReference>
<keyword evidence="3 4" id="KW-1133">Transmembrane helix</keyword>
<dbReference type="Gene3D" id="6.10.340.10">
    <property type="match status" value="1"/>
</dbReference>
<evidence type="ECO:0000313" key="7">
    <source>
        <dbReference type="EMBL" id="RJS46830.1"/>
    </source>
</evidence>
<feature type="transmembrane region" description="Helical" evidence="4">
    <location>
        <begin position="197"/>
        <end position="217"/>
    </location>
</feature>
<feature type="transmembrane region" description="Helical" evidence="4">
    <location>
        <begin position="52"/>
        <end position="71"/>
    </location>
</feature>
<dbReference type="Gene3D" id="3.30.70.1230">
    <property type="entry name" value="Nucleotide cyclase"/>
    <property type="match status" value="1"/>
</dbReference>
<dbReference type="PROSITE" id="PS50885">
    <property type="entry name" value="HAMP"/>
    <property type="match status" value="1"/>
</dbReference>
<dbReference type="RefSeq" id="WP_120060801.1">
    <property type="nucleotide sequence ID" value="NZ_QYRP01000002.1"/>
</dbReference>
<dbReference type="InterPro" id="IPR029787">
    <property type="entry name" value="Nucleotide_cyclase"/>
</dbReference>
<dbReference type="CDD" id="cd06225">
    <property type="entry name" value="HAMP"/>
    <property type="match status" value="1"/>
</dbReference>
<dbReference type="SUPFAM" id="SSF55073">
    <property type="entry name" value="Nucleotide cyclase"/>
    <property type="match status" value="1"/>
</dbReference>
<feature type="transmembrane region" description="Helical" evidence="4">
    <location>
        <begin position="223"/>
        <end position="249"/>
    </location>
</feature>
<reference evidence="8" key="1">
    <citation type="submission" date="2018-09" db="EMBL/GenBank/DDBJ databases">
        <authorList>
            <person name="Zhu H."/>
        </authorList>
    </citation>
    <scope>NUCLEOTIDE SEQUENCE [LARGE SCALE GENOMIC DNA]</scope>
    <source>
        <strain evidence="8">K1W22B-1</strain>
    </source>
</reference>
<evidence type="ECO:0000259" key="6">
    <source>
        <dbReference type="PROSITE" id="PS50885"/>
    </source>
</evidence>